<evidence type="ECO:0000256" key="1">
    <source>
        <dbReference type="ARBA" id="ARBA00022475"/>
    </source>
</evidence>
<evidence type="ECO:0000256" key="5">
    <source>
        <dbReference type="ARBA" id="ARBA00023288"/>
    </source>
</evidence>
<evidence type="ECO:0000256" key="4">
    <source>
        <dbReference type="ARBA" id="ARBA00023139"/>
    </source>
</evidence>
<feature type="compositionally biased region" description="Low complexity" evidence="6">
    <location>
        <begin position="32"/>
        <end position="44"/>
    </location>
</feature>
<keyword evidence="2" id="KW-0732">Signal</keyword>
<dbReference type="EMBL" id="FNAB01000007">
    <property type="protein sequence ID" value="SDD91186.1"/>
    <property type="molecule type" value="Genomic_DNA"/>
</dbReference>
<evidence type="ECO:0000313" key="8">
    <source>
        <dbReference type="Proteomes" id="UP000199417"/>
    </source>
</evidence>
<feature type="compositionally biased region" description="Polar residues" evidence="6">
    <location>
        <begin position="17"/>
        <end position="31"/>
    </location>
</feature>
<sequence>MPTAQTSAVQASAQPSETQSSETVPSETQAIESAPSTTQSTPTTEDTETEDTDTATTNQPTADTISGQGRCLDPDSTGVRDAVAGLDQAPYGWIVGAASEDPLGSCPDLLWVVADVQAGTASSPRHVLFFHDGRYLGTATAEPYSFTHVAGTTGDTVTVEYRWLAEDEPNCCPAGGPAAIDYTWDGTRVVMEQPLPQAMLDSYHR</sequence>
<reference evidence="7 8" key="1">
    <citation type="submission" date="2016-10" db="EMBL/GenBank/DDBJ databases">
        <authorList>
            <person name="de Groot N.N."/>
        </authorList>
    </citation>
    <scope>NUCLEOTIDE SEQUENCE [LARGE SCALE GENOMIC DNA]</scope>
    <source>
        <strain evidence="7 8">JCM 11308</strain>
    </source>
</reference>
<dbReference type="STRING" id="168276.SAMN05444580_107221"/>
<protein>
    <submittedName>
        <fullName evidence="7">LppP/LprE lipoprotein</fullName>
    </submittedName>
</protein>
<dbReference type="RefSeq" id="WP_083577137.1">
    <property type="nucleotide sequence ID" value="NZ_FNAB01000007.1"/>
</dbReference>
<proteinExistence type="predicted"/>
<evidence type="ECO:0000256" key="6">
    <source>
        <dbReference type="SAM" id="MobiDB-lite"/>
    </source>
</evidence>
<evidence type="ECO:0000256" key="3">
    <source>
        <dbReference type="ARBA" id="ARBA00023136"/>
    </source>
</evidence>
<keyword evidence="8" id="KW-1185">Reference proteome</keyword>
<feature type="region of interest" description="Disordered" evidence="6">
    <location>
        <begin position="1"/>
        <end position="76"/>
    </location>
</feature>
<keyword evidence="1" id="KW-1003">Cell membrane</keyword>
<keyword evidence="3" id="KW-0472">Membrane</keyword>
<dbReference type="AlphaFoldDB" id="A0A1G6YNS4"/>
<accession>A0A1G6YNS4</accession>
<gene>
    <name evidence="7" type="ORF">SAMN05444580_107221</name>
</gene>
<evidence type="ECO:0000256" key="2">
    <source>
        <dbReference type="ARBA" id="ARBA00022729"/>
    </source>
</evidence>
<organism evidence="7 8">
    <name type="scientific">Rhodococcus tukisamuensis</name>
    <dbReference type="NCBI Taxonomy" id="168276"/>
    <lineage>
        <taxon>Bacteria</taxon>
        <taxon>Bacillati</taxon>
        <taxon>Actinomycetota</taxon>
        <taxon>Actinomycetes</taxon>
        <taxon>Mycobacteriales</taxon>
        <taxon>Nocardiaceae</taxon>
        <taxon>Rhodococcus</taxon>
    </lineage>
</organism>
<dbReference type="Proteomes" id="UP000199417">
    <property type="component" value="Unassembled WGS sequence"/>
</dbReference>
<dbReference type="InterPro" id="IPR025971">
    <property type="entry name" value="LppP/LprE"/>
</dbReference>
<feature type="compositionally biased region" description="Low complexity" evidence="6">
    <location>
        <begin position="54"/>
        <end position="64"/>
    </location>
</feature>
<keyword evidence="5 7" id="KW-0449">Lipoprotein</keyword>
<name>A0A1G6YNS4_9NOCA</name>
<dbReference type="Pfam" id="PF14041">
    <property type="entry name" value="Lipoprotein_21"/>
    <property type="match status" value="1"/>
</dbReference>
<keyword evidence="4" id="KW-0564">Palmitate</keyword>
<evidence type="ECO:0000313" key="7">
    <source>
        <dbReference type="EMBL" id="SDD91186.1"/>
    </source>
</evidence>
<feature type="compositionally biased region" description="Low complexity" evidence="6">
    <location>
        <begin position="1"/>
        <end position="16"/>
    </location>
</feature>